<evidence type="ECO:0000256" key="3">
    <source>
        <dbReference type="ARBA" id="ARBA00022692"/>
    </source>
</evidence>
<dbReference type="Pfam" id="PF07690">
    <property type="entry name" value="MFS_1"/>
    <property type="match status" value="1"/>
</dbReference>
<gene>
    <name evidence="8" type="ORF">AbraCBS73388_002772</name>
</gene>
<name>A0A9W5Z134_9EURO</name>
<evidence type="ECO:0000313" key="8">
    <source>
        <dbReference type="EMBL" id="GKZ26528.1"/>
    </source>
</evidence>
<keyword evidence="5 6" id="KW-0472">Membrane</keyword>
<dbReference type="PANTHER" id="PTHR43791">
    <property type="entry name" value="PERMEASE-RELATED"/>
    <property type="match status" value="1"/>
</dbReference>
<dbReference type="AlphaFoldDB" id="A0A9W5Z134"/>
<dbReference type="InterPro" id="IPR011701">
    <property type="entry name" value="MFS"/>
</dbReference>
<evidence type="ECO:0000256" key="2">
    <source>
        <dbReference type="ARBA" id="ARBA00022448"/>
    </source>
</evidence>
<keyword evidence="2" id="KW-0813">Transport</keyword>
<dbReference type="Proteomes" id="UP001143548">
    <property type="component" value="Unassembled WGS sequence"/>
</dbReference>
<feature type="transmembrane region" description="Helical" evidence="6">
    <location>
        <begin position="147"/>
        <end position="168"/>
    </location>
</feature>
<dbReference type="EMBL" id="BROQ01000150">
    <property type="protein sequence ID" value="GKZ26528.1"/>
    <property type="molecule type" value="Genomic_DNA"/>
</dbReference>
<evidence type="ECO:0000256" key="4">
    <source>
        <dbReference type="ARBA" id="ARBA00022989"/>
    </source>
</evidence>
<feature type="transmembrane region" description="Helical" evidence="6">
    <location>
        <begin position="180"/>
        <end position="201"/>
    </location>
</feature>
<feature type="transmembrane region" description="Helical" evidence="6">
    <location>
        <begin position="94"/>
        <end position="113"/>
    </location>
</feature>
<feature type="transmembrane region" description="Helical" evidence="6">
    <location>
        <begin position="119"/>
        <end position="140"/>
    </location>
</feature>
<comment type="caution">
    <text evidence="8">The sequence shown here is derived from an EMBL/GenBank/DDBJ whole genome shotgun (WGS) entry which is preliminary data.</text>
</comment>
<comment type="subcellular location">
    <subcellularLocation>
        <location evidence="1">Membrane</location>
        <topology evidence="1">Multi-pass membrane protein</topology>
    </subcellularLocation>
</comment>
<evidence type="ECO:0000256" key="1">
    <source>
        <dbReference type="ARBA" id="ARBA00004141"/>
    </source>
</evidence>
<dbReference type="GO" id="GO:0022857">
    <property type="term" value="F:transmembrane transporter activity"/>
    <property type="evidence" value="ECO:0007669"/>
    <property type="project" value="InterPro"/>
</dbReference>
<keyword evidence="3 6" id="KW-0812">Transmembrane</keyword>
<accession>A0A9W5Z134</accession>
<feature type="domain" description="Major facilitator superfamily (MFS) profile" evidence="7">
    <location>
        <begin position="51"/>
        <end position="213"/>
    </location>
</feature>
<evidence type="ECO:0000313" key="9">
    <source>
        <dbReference type="Proteomes" id="UP001143548"/>
    </source>
</evidence>
<dbReference type="PROSITE" id="PS50850">
    <property type="entry name" value="MFS"/>
    <property type="match status" value="1"/>
</dbReference>
<dbReference type="PANTHER" id="PTHR43791:SF103">
    <property type="entry name" value="MAJOR FACILITATOR SUPERFAMILY (MFS) PROFILE DOMAIN-CONTAINING PROTEIN-RELATED"/>
    <property type="match status" value="1"/>
</dbReference>
<dbReference type="Gene3D" id="1.20.1250.20">
    <property type="entry name" value="MFS general substrate transporter like domains"/>
    <property type="match status" value="1"/>
</dbReference>
<evidence type="ECO:0000256" key="5">
    <source>
        <dbReference type="ARBA" id="ARBA00023136"/>
    </source>
</evidence>
<keyword evidence="4 6" id="KW-1133">Transmembrane helix</keyword>
<organism evidence="8 9">
    <name type="scientific">Aspergillus brasiliensis</name>
    <dbReference type="NCBI Taxonomy" id="319629"/>
    <lineage>
        <taxon>Eukaryota</taxon>
        <taxon>Fungi</taxon>
        <taxon>Dikarya</taxon>
        <taxon>Ascomycota</taxon>
        <taxon>Pezizomycotina</taxon>
        <taxon>Eurotiomycetes</taxon>
        <taxon>Eurotiomycetidae</taxon>
        <taxon>Eurotiales</taxon>
        <taxon>Aspergillaceae</taxon>
        <taxon>Aspergillus</taxon>
        <taxon>Aspergillus subgen. Circumdati</taxon>
    </lineage>
</organism>
<proteinExistence type="predicted"/>
<dbReference type="SUPFAM" id="SSF103473">
    <property type="entry name" value="MFS general substrate transporter"/>
    <property type="match status" value="1"/>
</dbReference>
<dbReference type="GO" id="GO:0016020">
    <property type="term" value="C:membrane"/>
    <property type="evidence" value="ECO:0007669"/>
    <property type="project" value="UniProtKB-SubCell"/>
</dbReference>
<dbReference type="InterPro" id="IPR036259">
    <property type="entry name" value="MFS_trans_sf"/>
</dbReference>
<evidence type="ECO:0000259" key="7">
    <source>
        <dbReference type="PROSITE" id="PS50850"/>
    </source>
</evidence>
<sequence length="213" mass="23223">MASERDRELGLRTGASGNAKNGTICVKSSLTTETLSPEEDRRILRKIDLCLLPVMPISYMLQFLDKQALSLTAILDLPRDLHLSDGEYSWASGIYYLGYMVAAYPAAMLMVRWHVGKTIAASICIWGGILAVTAACYNAAGLMAVRFLLGAAESAIAPGLSVSVAMWYKRSEQPWRQDAWFIGNSVAGIIGGLTAYGVGHIHSIEPWKVRRVS</sequence>
<protein>
    <recommendedName>
        <fullName evidence="7">Major facilitator superfamily (MFS) profile domain-containing protein</fullName>
    </recommendedName>
</protein>
<evidence type="ECO:0000256" key="6">
    <source>
        <dbReference type="SAM" id="Phobius"/>
    </source>
</evidence>
<dbReference type="InterPro" id="IPR020846">
    <property type="entry name" value="MFS_dom"/>
</dbReference>
<reference evidence="8" key="1">
    <citation type="submission" date="2022-07" db="EMBL/GenBank/DDBJ databases">
        <title>Taxonomy of Aspergillus series Nigri: significant species reduction supported by multi-species coalescent approaches.</title>
        <authorList>
            <person name="Bian C."/>
            <person name="Kusuya Y."/>
            <person name="Sklenar F."/>
            <person name="D'hooge E."/>
            <person name="Yaguchi T."/>
            <person name="Takahashi H."/>
            <person name="Hubka V."/>
        </authorList>
    </citation>
    <scope>NUCLEOTIDE SEQUENCE</scope>
    <source>
        <strain evidence="8">CBS 733.88</strain>
    </source>
</reference>